<dbReference type="OrthoDB" id="10583763at2759"/>
<name>A0A834GAK8_RHOSS</name>
<sequence>MEGEIEVLSIDVRYYYIGNTTIHDVRNGNGRDMERREGVWASLVRDALYNEELRGNDDTHNNHDVSASRVCMFLKDLDFPSIPDVIAKVDDTTVVVEKIFVMLFMEWLKAPTELMWSQDSTGTQYQFVDSRNTKPCIIERAAIECPFHTIRYLELDFWVWVFRILRTSSHGFNENIRHLKAILAFKTFWIPGKMFHWLEQPD</sequence>
<proteinExistence type="predicted"/>
<organism evidence="1 2">
    <name type="scientific">Rhododendron simsii</name>
    <name type="common">Sims's rhododendron</name>
    <dbReference type="NCBI Taxonomy" id="118357"/>
    <lineage>
        <taxon>Eukaryota</taxon>
        <taxon>Viridiplantae</taxon>
        <taxon>Streptophyta</taxon>
        <taxon>Embryophyta</taxon>
        <taxon>Tracheophyta</taxon>
        <taxon>Spermatophyta</taxon>
        <taxon>Magnoliopsida</taxon>
        <taxon>eudicotyledons</taxon>
        <taxon>Gunneridae</taxon>
        <taxon>Pentapetalae</taxon>
        <taxon>asterids</taxon>
        <taxon>Ericales</taxon>
        <taxon>Ericaceae</taxon>
        <taxon>Ericoideae</taxon>
        <taxon>Rhodoreae</taxon>
        <taxon>Rhododendron</taxon>
    </lineage>
</organism>
<reference evidence="1" key="1">
    <citation type="submission" date="2019-11" db="EMBL/GenBank/DDBJ databases">
        <authorList>
            <person name="Liu Y."/>
            <person name="Hou J."/>
            <person name="Li T.-Q."/>
            <person name="Guan C.-H."/>
            <person name="Wu X."/>
            <person name="Wu H.-Z."/>
            <person name="Ling F."/>
            <person name="Zhang R."/>
            <person name="Shi X.-G."/>
            <person name="Ren J.-P."/>
            <person name="Chen E.-F."/>
            <person name="Sun J.-M."/>
        </authorList>
    </citation>
    <scope>NUCLEOTIDE SEQUENCE</scope>
    <source>
        <strain evidence="1">Adult_tree_wgs_1</strain>
        <tissue evidence="1">Leaves</tissue>
    </source>
</reference>
<keyword evidence="2" id="KW-1185">Reference proteome</keyword>
<comment type="caution">
    <text evidence="1">The sequence shown here is derived from an EMBL/GenBank/DDBJ whole genome shotgun (WGS) entry which is preliminary data.</text>
</comment>
<evidence type="ECO:0000313" key="2">
    <source>
        <dbReference type="Proteomes" id="UP000626092"/>
    </source>
</evidence>
<gene>
    <name evidence="1" type="ORF">RHSIM_Rhsim10G0208900</name>
</gene>
<dbReference type="AlphaFoldDB" id="A0A834GAK8"/>
<dbReference type="Proteomes" id="UP000626092">
    <property type="component" value="Unassembled WGS sequence"/>
</dbReference>
<accession>A0A834GAK8</accession>
<protein>
    <submittedName>
        <fullName evidence="1">Uncharacterized protein</fullName>
    </submittedName>
</protein>
<dbReference type="EMBL" id="WJXA01000010">
    <property type="protein sequence ID" value="KAF7129455.1"/>
    <property type="molecule type" value="Genomic_DNA"/>
</dbReference>
<evidence type="ECO:0000313" key="1">
    <source>
        <dbReference type="EMBL" id="KAF7129455.1"/>
    </source>
</evidence>